<evidence type="ECO:0000313" key="10">
    <source>
        <dbReference type="EMBL" id="VDM84283.1"/>
    </source>
</evidence>
<organism evidence="10 11">
    <name type="scientific">Strongylus vulgaris</name>
    <name type="common">Blood worm</name>
    <dbReference type="NCBI Taxonomy" id="40348"/>
    <lineage>
        <taxon>Eukaryota</taxon>
        <taxon>Metazoa</taxon>
        <taxon>Ecdysozoa</taxon>
        <taxon>Nematoda</taxon>
        <taxon>Chromadorea</taxon>
        <taxon>Rhabditida</taxon>
        <taxon>Rhabditina</taxon>
        <taxon>Rhabditomorpha</taxon>
        <taxon>Strongyloidea</taxon>
        <taxon>Strongylidae</taxon>
        <taxon>Strongylus</taxon>
    </lineage>
</organism>
<evidence type="ECO:0000256" key="1">
    <source>
        <dbReference type="ARBA" id="ARBA00004567"/>
    </source>
</evidence>
<dbReference type="GO" id="GO:0003723">
    <property type="term" value="F:RNA binding"/>
    <property type="evidence" value="ECO:0007669"/>
    <property type="project" value="TreeGrafter"/>
</dbReference>
<reference evidence="10 11" key="1">
    <citation type="submission" date="2018-11" db="EMBL/GenBank/DDBJ databases">
        <authorList>
            <consortium name="Pathogen Informatics"/>
        </authorList>
    </citation>
    <scope>NUCLEOTIDE SEQUENCE [LARGE SCALE GENOMIC DNA]</scope>
</reference>
<protein>
    <recommendedName>
        <fullName evidence="9">Peptidase S59 domain-containing protein</fullName>
    </recommendedName>
</protein>
<feature type="domain" description="Peptidase S59" evidence="9">
    <location>
        <begin position="1"/>
        <end position="96"/>
    </location>
</feature>
<evidence type="ECO:0000256" key="8">
    <source>
        <dbReference type="ARBA" id="ARBA00023242"/>
    </source>
</evidence>
<accession>A0A3P7JTC5</accession>
<comment type="subcellular location">
    <subcellularLocation>
        <location evidence="1">Nucleus</location>
        <location evidence="1">Nuclear pore complex</location>
    </subcellularLocation>
</comment>
<dbReference type="EMBL" id="UYYB01129046">
    <property type="protein sequence ID" value="VDM84283.1"/>
    <property type="molecule type" value="Genomic_DNA"/>
</dbReference>
<evidence type="ECO:0000256" key="2">
    <source>
        <dbReference type="ARBA" id="ARBA00008926"/>
    </source>
</evidence>
<evidence type="ECO:0000313" key="11">
    <source>
        <dbReference type="Proteomes" id="UP000270094"/>
    </source>
</evidence>
<dbReference type="SUPFAM" id="SSF82215">
    <property type="entry name" value="C-terminal autoproteolytic domain of nucleoporin nup98"/>
    <property type="match status" value="1"/>
</dbReference>
<dbReference type="GO" id="GO:0006606">
    <property type="term" value="P:protein import into nucleus"/>
    <property type="evidence" value="ECO:0007669"/>
    <property type="project" value="TreeGrafter"/>
</dbReference>
<dbReference type="InterPro" id="IPR007230">
    <property type="entry name" value="Nup98_auto-Pept-S59_dom"/>
</dbReference>
<dbReference type="GO" id="GO:0051028">
    <property type="term" value="P:mRNA transport"/>
    <property type="evidence" value="ECO:0007669"/>
    <property type="project" value="UniProtKB-KW"/>
</dbReference>
<keyword evidence="8" id="KW-0539">Nucleus</keyword>
<dbReference type="InterPro" id="IPR036903">
    <property type="entry name" value="Nup98_auto-Pept-S59_dom_sf"/>
</dbReference>
<dbReference type="Gene3D" id="3.30.1610.10">
    <property type="entry name" value="Peptidase S59, nucleoporin"/>
    <property type="match status" value="1"/>
</dbReference>
<evidence type="ECO:0000256" key="3">
    <source>
        <dbReference type="ARBA" id="ARBA00022448"/>
    </source>
</evidence>
<evidence type="ECO:0000256" key="5">
    <source>
        <dbReference type="ARBA" id="ARBA00022927"/>
    </source>
</evidence>
<dbReference type="GO" id="GO:0006405">
    <property type="term" value="P:RNA export from nucleus"/>
    <property type="evidence" value="ECO:0007669"/>
    <property type="project" value="TreeGrafter"/>
</dbReference>
<evidence type="ECO:0000259" key="9">
    <source>
        <dbReference type="PROSITE" id="PS51434"/>
    </source>
</evidence>
<dbReference type="InterPro" id="IPR037665">
    <property type="entry name" value="Nucleoporin_S59-like"/>
</dbReference>
<dbReference type="PANTHER" id="PTHR23198:SF6">
    <property type="entry name" value="NUCLEAR PORE COMPLEX PROTEIN NUP98-NUP96"/>
    <property type="match status" value="1"/>
</dbReference>
<dbReference type="Proteomes" id="UP000270094">
    <property type="component" value="Unassembled WGS sequence"/>
</dbReference>
<dbReference type="OrthoDB" id="3797628at2759"/>
<keyword evidence="3" id="KW-0813">Transport</keyword>
<keyword evidence="5" id="KW-0653">Protein transport</keyword>
<proteinExistence type="inferred from homology"/>
<name>A0A3P7JTC5_STRVU</name>
<comment type="similarity">
    <text evidence="2">Belongs to the nucleoporin GLFG family.</text>
</comment>
<keyword evidence="11" id="KW-1185">Reference proteome</keyword>
<evidence type="ECO:0000256" key="4">
    <source>
        <dbReference type="ARBA" id="ARBA00022816"/>
    </source>
</evidence>
<dbReference type="AlphaFoldDB" id="A0A3P7JTC5"/>
<dbReference type="PANTHER" id="PTHR23198">
    <property type="entry name" value="NUCLEOPORIN"/>
    <property type="match status" value="1"/>
</dbReference>
<sequence length="166" mass="19203">MTVFLQLVVFRHKEVTVYPDESKKPPLGEGLNRPAEVTLERVWHVDRTTKEEIRDPIKLIDLGWRDRLEKVTARMGATFKDYRPTTGSWVFRVEHFSKYGLPDDEDEENAAVVPKGKKPDLSHDVSAHNLDISIEEQRVQSRVQRAKVLQMRALNGEDMGDHEQVE</sequence>
<keyword evidence="7" id="KW-0906">Nuclear pore complex</keyword>
<dbReference type="GO" id="GO:0008139">
    <property type="term" value="F:nuclear localization sequence binding"/>
    <property type="evidence" value="ECO:0007669"/>
    <property type="project" value="TreeGrafter"/>
</dbReference>
<dbReference type="GO" id="GO:0044614">
    <property type="term" value="C:nuclear pore cytoplasmic filaments"/>
    <property type="evidence" value="ECO:0007669"/>
    <property type="project" value="TreeGrafter"/>
</dbReference>
<evidence type="ECO:0000256" key="6">
    <source>
        <dbReference type="ARBA" id="ARBA00023010"/>
    </source>
</evidence>
<dbReference type="GO" id="GO:0017056">
    <property type="term" value="F:structural constituent of nuclear pore"/>
    <property type="evidence" value="ECO:0007669"/>
    <property type="project" value="InterPro"/>
</dbReference>
<keyword evidence="6" id="KW-0811">Translocation</keyword>
<dbReference type="GO" id="GO:0034398">
    <property type="term" value="P:telomere tethering at nuclear periphery"/>
    <property type="evidence" value="ECO:0007669"/>
    <property type="project" value="TreeGrafter"/>
</dbReference>
<gene>
    <name evidence="10" type="ORF">SVUK_LOCUS19281</name>
</gene>
<dbReference type="GO" id="GO:0000973">
    <property type="term" value="P:post-transcriptional tethering of RNA polymerase II gene DNA at nuclear periphery"/>
    <property type="evidence" value="ECO:0007669"/>
    <property type="project" value="TreeGrafter"/>
</dbReference>
<evidence type="ECO:0000256" key="7">
    <source>
        <dbReference type="ARBA" id="ARBA00023132"/>
    </source>
</evidence>
<dbReference type="Pfam" id="PF04096">
    <property type="entry name" value="Nucleoporin2"/>
    <property type="match status" value="1"/>
</dbReference>
<dbReference type="PROSITE" id="PS51434">
    <property type="entry name" value="NUP_C"/>
    <property type="match status" value="1"/>
</dbReference>
<keyword evidence="4" id="KW-0509">mRNA transport</keyword>